<sequence>MSFRPLVQKVKKKLAALLTVGRLKHLLKKSPRRKSSVTRSTSPSLATTNDLEVESQQPTLTESRNSVENSSPGAKLELDVLGQILTTILPRPNPYVLGLERAGRAVFAPKTNALVVKRSAGRGSQECLRAS</sequence>
<accession>M2SIW2</accession>
<protein>
    <submittedName>
        <fullName evidence="2">Uncharacterized protein</fullName>
    </submittedName>
</protein>
<reference evidence="2 3" key="1">
    <citation type="journal article" date="2012" name="PLoS Pathog.">
        <title>Diverse lifestyles and strategies of plant pathogenesis encoded in the genomes of eighteen Dothideomycetes fungi.</title>
        <authorList>
            <person name="Ohm R.A."/>
            <person name="Feau N."/>
            <person name="Henrissat B."/>
            <person name="Schoch C.L."/>
            <person name="Horwitz B.A."/>
            <person name="Barry K.W."/>
            <person name="Condon B.J."/>
            <person name="Copeland A.C."/>
            <person name="Dhillon B."/>
            <person name="Glaser F."/>
            <person name="Hesse C.N."/>
            <person name="Kosti I."/>
            <person name="LaButti K."/>
            <person name="Lindquist E.A."/>
            <person name="Lucas S."/>
            <person name="Salamov A.A."/>
            <person name="Bradshaw R.E."/>
            <person name="Ciuffetti L."/>
            <person name="Hamelin R.C."/>
            <person name="Kema G.H.J."/>
            <person name="Lawrence C."/>
            <person name="Scott J.A."/>
            <person name="Spatafora J.W."/>
            <person name="Turgeon B.G."/>
            <person name="de Wit P.J.G.M."/>
            <person name="Zhong S."/>
            <person name="Goodwin S.B."/>
            <person name="Grigoriev I.V."/>
        </authorList>
    </citation>
    <scope>NUCLEOTIDE SEQUENCE [LARGE SCALE GENOMIC DNA]</scope>
    <source>
        <strain evidence="3">C5 / ATCC 48332 / race O</strain>
    </source>
</reference>
<feature type="compositionally biased region" description="Polar residues" evidence="1">
    <location>
        <begin position="37"/>
        <end position="72"/>
    </location>
</feature>
<dbReference type="HOGENOM" id="CLU_1927395_0_0_1"/>
<keyword evidence="3" id="KW-1185">Reference proteome</keyword>
<reference evidence="3" key="2">
    <citation type="journal article" date="2013" name="PLoS Genet.">
        <title>Comparative genome structure, secondary metabolite, and effector coding capacity across Cochliobolus pathogens.</title>
        <authorList>
            <person name="Condon B.J."/>
            <person name="Leng Y."/>
            <person name="Wu D."/>
            <person name="Bushley K.E."/>
            <person name="Ohm R.A."/>
            <person name="Otillar R."/>
            <person name="Martin J."/>
            <person name="Schackwitz W."/>
            <person name="Grimwood J."/>
            <person name="MohdZainudin N."/>
            <person name="Xue C."/>
            <person name="Wang R."/>
            <person name="Manning V.A."/>
            <person name="Dhillon B."/>
            <person name="Tu Z.J."/>
            <person name="Steffenson B.J."/>
            <person name="Salamov A."/>
            <person name="Sun H."/>
            <person name="Lowry S."/>
            <person name="LaButti K."/>
            <person name="Han J."/>
            <person name="Copeland A."/>
            <person name="Lindquist E."/>
            <person name="Barry K."/>
            <person name="Schmutz J."/>
            <person name="Baker S.E."/>
            <person name="Ciuffetti L.M."/>
            <person name="Grigoriev I.V."/>
            <person name="Zhong S."/>
            <person name="Turgeon B.G."/>
        </authorList>
    </citation>
    <scope>NUCLEOTIDE SEQUENCE [LARGE SCALE GENOMIC DNA]</scope>
    <source>
        <strain evidence="3">C5 / ATCC 48332 / race O</strain>
    </source>
</reference>
<dbReference type="EMBL" id="KB445591">
    <property type="protein sequence ID" value="EMD85295.1"/>
    <property type="molecule type" value="Genomic_DNA"/>
</dbReference>
<dbReference type="AlphaFoldDB" id="M2SIW2"/>
<evidence type="ECO:0000256" key="1">
    <source>
        <dbReference type="SAM" id="MobiDB-lite"/>
    </source>
</evidence>
<dbReference type="Proteomes" id="UP000016936">
    <property type="component" value="Unassembled WGS sequence"/>
</dbReference>
<name>M2SIW2_COCH5</name>
<evidence type="ECO:0000313" key="2">
    <source>
        <dbReference type="EMBL" id="EMD85295.1"/>
    </source>
</evidence>
<evidence type="ECO:0000313" key="3">
    <source>
        <dbReference type="Proteomes" id="UP000016936"/>
    </source>
</evidence>
<feature type="region of interest" description="Disordered" evidence="1">
    <location>
        <begin position="28"/>
        <end position="72"/>
    </location>
</feature>
<gene>
    <name evidence="2" type="ORF">COCHEDRAFT_1035675</name>
</gene>
<organism evidence="2 3">
    <name type="scientific">Cochliobolus heterostrophus (strain C5 / ATCC 48332 / race O)</name>
    <name type="common">Southern corn leaf blight fungus</name>
    <name type="synonym">Bipolaris maydis</name>
    <dbReference type="NCBI Taxonomy" id="701091"/>
    <lineage>
        <taxon>Eukaryota</taxon>
        <taxon>Fungi</taxon>
        <taxon>Dikarya</taxon>
        <taxon>Ascomycota</taxon>
        <taxon>Pezizomycotina</taxon>
        <taxon>Dothideomycetes</taxon>
        <taxon>Pleosporomycetidae</taxon>
        <taxon>Pleosporales</taxon>
        <taxon>Pleosporineae</taxon>
        <taxon>Pleosporaceae</taxon>
        <taxon>Bipolaris</taxon>
    </lineage>
</organism>
<proteinExistence type="predicted"/>